<dbReference type="Pfam" id="PF13424">
    <property type="entry name" value="TPR_12"/>
    <property type="match status" value="3"/>
</dbReference>
<gene>
    <name evidence="1" type="ORF">FHS74_001800</name>
</gene>
<reference evidence="1 2" key="1">
    <citation type="submission" date="2020-08" db="EMBL/GenBank/DDBJ databases">
        <title>Genomic Encyclopedia of Type Strains, Phase IV (KMG-IV): sequencing the most valuable type-strain genomes for metagenomic binning, comparative biology and taxonomic classification.</title>
        <authorList>
            <person name="Goeker M."/>
        </authorList>
    </citation>
    <scope>NUCLEOTIDE SEQUENCE [LARGE SCALE GENOMIC DNA]</scope>
    <source>
        <strain evidence="1 2">DSM 22198</strain>
    </source>
</reference>
<dbReference type="SMART" id="SM00028">
    <property type="entry name" value="TPR"/>
    <property type="match status" value="8"/>
</dbReference>
<dbReference type="Gene3D" id="1.25.40.10">
    <property type="entry name" value="Tetratricopeptide repeat domain"/>
    <property type="match status" value="2"/>
</dbReference>
<sequence length="1082" mass="116270">MVLLDDLKKAIADKRAVIVAGAGTTIAAVGPGTRHASWTGLIEHGLRRAHQLGKIKDKALNAALANLEADDMTLLLAAAEMVAHRLGQKDGDGEFAGWLRTTVGDLTVIDGAVPSALAHLHRHGVLIATTNYDSILCDACDSASVVLPTDSGKSLRWSRREDRGILHLHGHWERPESVVLGVQRYRETAQSPFQQFLQQVLAASASLVFVGCGGTLDDPNLGPLLDWIDTTLRGAEHRHYLLCRDGELASWRAKGWMRIVPLAFGPGHADLPGFLASLPPASGALASTGTGGNPAPSPLVTAVPRPTDNFVGRAGEVASVVAALLAGSHVAILGPGGIGKTGLTQHVGHDQRIMAAFPRRVFVRLEAAGTGADMALKIATALGLEAGPPPLERAVADLGRQPTLLILDNAETPWTPDPHGVGQVLAECGAVARILLSIRGRQCPQGLTWQRLELDRLGGADARALFLGLAGPQLATDALLPMVIGVADGVPLAIRLLAAQADGLADLRDLWARWQAEPAALLRLGRAANRETDFTTSVSLSLESPRLTPDGRRLLGLLGRLPDGLARSLRDDLLGQNAAAAATSLVQLALAREEKDRLRLLVPVREVVRARVTPSPADAAALHDAMIALAELGDQLGREDGQDAAARITVEFQNINSVLDMVLDDDGCQRAIDAIVSLAQFQRFSGAGTPELLERAVGRAQALNDTRRQARCIKSLGDIALARSDHDAARARYEDALPLYRRVGDVLGQANCIRSLGNIALRRSDHDAARARYEDALPLYQQVGDVLGQANCIRSLGDIALRRSDHDAARARYEDALPLYRRVGAVLGQANCIKSLGDIALERSDHDAARARYEDALPLYRRVGAVLGQANCIRSLGDIALRRSDHDAARARYEDALPLYRRVGAVRGEANCIRSLGDIALRRSDHDAARARYEDALPLYRRVGDVLGEANCIRSLGDIALRRSDHDAARARYEDALPLYQQVGDVLGEANCIQGLGDSLAREEQPEKARRHYQQALGLYERIPEPYSMGWASLRLSRMAGSESERRAHVAAARKAWEGLGDWGLRLIAEHLGPEADDAEVP</sequence>
<evidence type="ECO:0000313" key="2">
    <source>
        <dbReference type="Proteomes" id="UP000539175"/>
    </source>
</evidence>
<dbReference type="PRINTS" id="PR00364">
    <property type="entry name" value="DISEASERSIST"/>
</dbReference>
<dbReference type="InterPro" id="IPR011990">
    <property type="entry name" value="TPR-like_helical_dom_sf"/>
</dbReference>
<organism evidence="1 2">
    <name type="scientific">Nitrospirillum iridis</name>
    <dbReference type="NCBI Taxonomy" id="765888"/>
    <lineage>
        <taxon>Bacteria</taxon>
        <taxon>Pseudomonadati</taxon>
        <taxon>Pseudomonadota</taxon>
        <taxon>Alphaproteobacteria</taxon>
        <taxon>Rhodospirillales</taxon>
        <taxon>Azospirillaceae</taxon>
        <taxon>Nitrospirillum</taxon>
    </lineage>
</organism>
<comment type="caution">
    <text evidence="1">The sequence shown here is derived from an EMBL/GenBank/DDBJ whole genome shotgun (WGS) entry which is preliminary data.</text>
</comment>
<name>A0A7X0AWA8_9PROT</name>
<dbReference type="EMBL" id="JACIIZ010000004">
    <property type="protein sequence ID" value="MBB6251255.1"/>
    <property type="molecule type" value="Genomic_DNA"/>
</dbReference>
<dbReference type="Pfam" id="PF13289">
    <property type="entry name" value="SIR2_2"/>
    <property type="match status" value="1"/>
</dbReference>
<dbReference type="PANTHER" id="PTHR10098">
    <property type="entry name" value="RAPSYN-RELATED"/>
    <property type="match status" value="1"/>
</dbReference>
<dbReference type="SUPFAM" id="SSF48452">
    <property type="entry name" value="TPR-like"/>
    <property type="match status" value="2"/>
</dbReference>
<proteinExistence type="predicted"/>
<dbReference type="SUPFAM" id="SSF52540">
    <property type="entry name" value="P-loop containing nucleoside triphosphate hydrolases"/>
    <property type="match status" value="1"/>
</dbReference>
<accession>A0A7X0AWA8</accession>
<protein>
    <submittedName>
        <fullName evidence="1">Tetratricopeptide (TPR) repeat protein</fullName>
    </submittedName>
</protein>
<evidence type="ECO:0000313" key="1">
    <source>
        <dbReference type="EMBL" id="MBB6251255.1"/>
    </source>
</evidence>
<dbReference type="Gene3D" id="3.40.50.300">
    <property type="entry name" value="P-loop containing nucleotide triphosphate hydrolases"/>
    <property type="match status" value="1"/>
</dbReference>
<dbReference type="RefSeq" id="WP_184799562.1">
    <property type="nucleotide sequence ID" value="NZ_JACIIZ010000004.1"/>
</dbReference>
<dbReference type="InterPro" id="IPR027417">
    <property type="entry name" value="P-loop_NTPase"/>
</dbReference>
<dbReference type="InterPro" id="IPR019734">
    <property type="entry name" value="TPR_rpt"/>
</dbReference>
<dbReference type="AlphaFoldDB" id="A0A7X0AWA8"/>
<keyword evidence="2" id="KW-1185">Reference proteome</keyword>
<dbReference type="Proteomes" id="UP000539175">
    <property type="component" value="Unassembled WGS sequence"/>
</dbReference>